<dbReference type="Gene3D" id="3.40.47.10">
    <property type="match status" value="1"/>
</dbReference>
<dbReference type="CDD" id="cd00751">
    <property type="entry name" value="thiolase"/>
    <property type="match status" value="1"/>
</dbReference>
<evidence type="ECO:0000256" key="3">
    <source>
        <dbReference type="ARBA" id="ARBA00023315"/>
    </source>
</evidence>
<sequence>MREVVICSALRTAIGAFQGQWSSFTAPQLGAEVIKSIVHQTAISHIDECILGCVLTAGVGQAPARQALLKSGLSNHIPCTTVNKVCGSAIKAVAMGCDAIVSGHANTVLAGGMESMSHAPHLIRTRQHKKMGHEQLIDHLFYDGLENPDDGFLMGHFADQCADKFSFSREQQDEYAIASVQRARHATEAGFFKAEIVPLNGVVE</sequence>
<dbReference type="InterPro" id="IPR002155">
    <property type="entry name" value="Thiolase"/>
</dbReference>
<organism evidence="5">
    <name type="scientific">hydrothermal vent metagenome</name>
    <dbReference type="NCBI Taxonomy" id="652676"/>
    <lineage>
        <taxon>unclassified sequences</taxon>
        <taxon>metagenomes</taxon>
        <taxon>ecological metagenomes</taxon>
    </lineage>
</organism>
<dbReference type="InterPro" id="IPR020615">
    <property type="entry name" value="Thiolase_acyl_enz_int_AS"/>
</dbReference>
<evidence type="ECO:0000256" key="2">
    <source>
        <dbReference type="ARBA" id="ARBA00022679"/>
    </source>
</evidence>
<comment type="similarity">
    <text evidence="1">Belongs to the thiolase-like superfamily. Thiolase family.</text>
</comment>
<keyword evidence="2 5" id="KW-0808">Transferase</keyword>
<evidence type="ECO:0000259" key="4">
    <source>
        <dbReference type="Pfam" id="PF00108"/>
    </source>
</evidence>
<evidence type="ECO:0000313" key="5">
    <source>
        <dbReference type="EMBL" id="VAW59031.1"/>
    </source>
</evidence>
<name>A0A3B0WUD1_9ZZZZ</name>
<feature type="domain" description="Thiolase N-terminal" evidence="4">
    <location>
        <begin position="4"/>
        <end position="200"/>
    </location>
</feature>
<dbReference type="AlphaFoldDB" id="A0A3B0WUD1"/>
<dbReference type="Pfam" id="PF00108">
    <property type="entry name" value="Thiolase_N"/>
    <property type="match status" value="1"/>
</dbReference>
<accession>A0A3B0WUD1</accession>
<gene>
    <name evidence="5" type="ORF">MNBD_GAMMA11-1107</name>
</gene>
<dbReference type="InterPro" id="IPR020616">
    <property type="entry name" value="Thiolase_N"/>
</dbReference>
<dbReference type="SUPFAM" id="SSF53901">
    <property type="entry name" value="Thiolase-like"/>
    <property type="match status" value="1"/>
</dbReference>
<feature type="non-terminal residue" evidence="5">
    <location>
        <position position="204"/>
    </location>
</feature>
<dbReference type="GO" id="GO:0003985">
    <property type="term" value="F:acetyl-CoA C-acetyltransferase activity"/>
    <property type="evidence" value="ECO:0007669"/>
    <property type="project" value="UniProtKB-EC"/>
</dbReference>
<protein>
    <submittedName>
        <fullName evidence="5">Acetyl-CoA acetyltransferase</fullName>
        <ecNumber evidence="5">2.3.1.9</ecNumber>
    </submittedName>
</protein>
<keyword evidence="3 5" id="KW-0012">Acyltransferase</keyword>
<dbReference type="PANTHER" id="PTHR18919">
    <property type="entry name" value="ACETYL-COA C-ACYLTRANSFERASE"/>
    <property type="match status" value="1"/>
</dbReference>
<reference evidence="5" key="1">
    <citation type="submission" date="2018-06" db="EMBL/GenBank/DDBJ databases">
        <authorList>
            <person name="Zhirakovskaya E."/>
        </authorList>
    </citation>
    <scope>NUCLEOTIDE SEQUENCE</scope>
</reference>
<proteinExistence type="inferred from homology"/>
<dbReference type="PANTHER" id="PTHR18919:SF138">
    <property type="entry name" value="ACETYL-COA C-ACETYLTRANSFERASE"/>
    <property type="match status" value="1"/>
</dbReference>
<dbReference type="PROSITE" id="PS00098">
    <property type="entry name" value="THIOLASE_1"/>
    <property type="match status" value="1"/>
</dbReference>
<dbReference type="InterPro" id="IPR016039">
    <property type="entry name" value="Thiolase-like"/>
</dbReference>
<dbReference type="EMBL" id="UOFG01000058">
    <property type="protein sequence ID" value="VAW59031.1"/>
    <property type="molecule type" value="Genomic_DNA"/>
</dbReference>
<evidence type="ECO:0000256" key="1">
    <source>
        <dbReference type="ARBA" id="ARBA00010982"/>
    </source>
</evidence>
<dbReference type="EC" id="2.3.1.9" evidence="5"/>